<evidence type="ECO:0000259" key="8">
    <source>
        <dbReference type="Pfam" id="PF02771"/>
    </source>
</evidence>
<keyword evidence="3 5" id="KW-0285">Flavoprotein</keyword>
<dbReference type="Gene3D" id="1.10.540.10">
    <property type="entry name" value="Acyl-CoA dehydrogenase/oxidase, N-terminal domain"/>
    <property type="match status" value="1"/>
</dbReference>
<evidence type="ECO:0000259" key="6">
    <source>
        <dbReference type="Pfam" id="PF00441"/>
    </source>
</evidence>
<dbReference type="SUPFAM" id="SSF47203">
    <property type="entry name" value="Acyl-CoA dehydrogenase C-terminal domain-like"/>
    <property type="match status" value="1"/>
</dbReference>
<dbReference type="Pfam" id="PF00441">
    <property type="entry name" value="Acyl-CoA_dh_1"/>
    <property type="match status" value="1"/>
</dbReference>
<dbReference type="EMBL" id="JBHMAS010000071">
    <property type="protein sequence ID" value="MFB9783639.1"/>
    <property type="molecule type" value="Genomic_DNA"/>
</dbReference>
<name>A0ABV5XMI6_9NOCA</name>
<dbReference type="InterPro" id="IPR009075">
    <property type="entry name" value="AcylCo_DH/oxidase_C"/>
</dbReference>
<dbReference type="Gene3D" id="2.40.110.10">
    <property type="entry name" value="Butyryl-CoA Dehydrogenase, subunit A, domain 2"/>
    <property type="match status" value="1"/>
</dbReference>
<dbReference type="InterPro" id="IPR006089">
    <property type="entry name" value="Acyl-CoA_DH_CS"/>
</dbReference>
<feature type="domain" description="Acyl-CoA dehydrogenase/oxidase N-terminal" evidence="8">
    <location>
        <begin position="8"/>
        <end position="121"/>
    </location>
</feature>
<evidence type="ECO:0000313" key="10">
    <source>
        <dbReference type="Proteomes" id="UP001589587"/>
    </source>
</evidence>
<dbReference type="PANTHER" id="PTHR43884:SF12">
    <property type="entry name" value="ISOVALERYL-COA DEHYDROGENASE, MITOCHONDRIAL-RELATED"/>
    <property type="match status" value="1"/>
</dbReference>
<dbReference type="InterPro" id="IPR046373">
    <property type="entry name" value="Acyl-CoA_Oxase/DH_mid-dom_sf"/>
</dbReference>
<evidence type="ECO:0000259" key="7">
    <source>
        <dbReference type="Pfam" id="PF02770"/>
    </source>
</evidence>
<keyword evidence="4 5" id="KW-0274">FAD</keyword>
<accession>A0ABV5XMI6</accession>
<comment type="similarity">
    <text evidence="2 5">Belongs to the acyl-CoA dehydrogenase family.</text>
</comment>
<keyword evidence="5" id="KW-0560">Oxidoreductase</keyword>
<dbReference type="InterPro" id="IPR037069">
    <property type="entry name" value="AcylCoA_DH/ox_N_sf"/>
</dbReference>
<evidence type="ECO:0000256" key="2">
    <source>
        <dbReference type="ARBA" id="ARBA00009347"/>
    </source>
</evidence>
<gene>
    <name evidence="9" type="ORF">ACFFQ6_28450</name>
</gene>
<keyword evidence="10" id="KW-1185">Reference proteome</keyword>
<comment type="caution">
    <text evidence="9">The sequence shown here is derived from an EMBL/GenBank/DDBJ whole genome shotgun (WGS) entry which is preliminary data.</text>
</comment>
<dbReference type="InterPro" id="IPR006091">
    <property type="entry name" value="Acyl-CoA_Oxase/DH_mid-dom"/>
</dbReference>
<dbReference type="InterPro" id="IPR013786">
    <property type="entry name" value="AcylCoA_DH/ox_N"/>
</dbReference>
<dbReference type="InterPro" id="IPR009100">
    <property type="entry name" value="AcylCoA_DH/oxidase_NM_dom_sf"/>
</dbReference>
<organism evidence="9 10">
    <name type="scientific">Rhodococcus baikonurensis</name>
    <dbReference type="NCBI Taxonomy" id="172041"/>
    <lineage>
        <taxon>Bacteria</taxon>
        <taxon>Bacillati</taxon>
        <taxon>Actinomycetota</taxon>
        <taxon>Actinomycetes</taxon>
        <taxon>Mycobacteriales</taxon>
        <taxon>Nocardiaceae</taxon>
        <taxon>Rhodococcus</taxon>
        <taxon>Rhodococcus erythropolis group</taxon>
    </lineage>
</organism>
<comment type="cofactor">
    <cofactor evidence="1 5">
        <name>FAD</name>
        <dbReference type="ChEBI" id="CHEBI:57692"/>
    </cofactor>
</comment>
<feature type="domain" description="Acyl-CoA dehydrogenase/oxidase C-terminal" evidence="6">
    <location>
        <begin position="232"/>
        <end position="384"/>
    </location>
</feature>
<protein>
    <submittedName>
        <fullName evidence="9">Acyl-CoA dehydrogenase family protein</fullName>
    </submittedName>
</protein>
<reference evidence="9 10" key="1">
    <citation type="submission" date="2024-09" db="EMBL/GenBank/DDBJ databases">
        <authorList>
            <person name="Sun Q."/>
            <person name="Mori K."/>
        </authorList>
    </citation>
    <scope>NUCLEOTIDE SEQUENCE [LARGE SCALE GENOMIC DNA]</scope>
    <source>
        <strain evidence="9 10">JCM 11411</strain>
    </source>
</reference>
<evidence type="ECO:0000256" key="3">
    <source>
        <dbReference type="ARBA" id="ARBA00022630"/>
    </source>
</evidence>
<dbReference type="Gene3D" id="1.20.140.10">
    <property type="entry name" value="Butyryl-CoA Dehydrogenase, subunit A, domain 3"/>
    <property type="match status" value="1"/>
</dbReference>
<evidence type="ECO:0000256" key="1">
    <source>
        <dbReference type="ARBA" id="ARBA00001974"/>
    </source>
</evidence>
<dbReference type="Pfam" id="PF02770">
    <property type="entry name" value="Acyl-CoA_dh_M"/>
    <property type="match status" value="1"/>
</dbReference>
<proteinExistence type="inferred from homology"/>
<dbReference type="Pfam" id="PF02771">
    <property type="entry name" value="Acyl-CoA_dh_N"/>
    <property type="match status" value="1"/>
</dbReference>
<dbReference type="PROSITE" id="PS00073">
    <property type="entry name" value="ACYL_COA_DH_2"/>
    <property type="match status" value="1"/>
</dbReference>
<evidence type="ECO:0000313" key="9">
    <source>
        <dbReference type="EMBL" id="MFB9783639.1"/>
    </source>
</evidence>
<evidence type="ECO:0000256" key="5">
    <source>
        <dbReference type="RuleBase" id="RU362125"/>
    </source>
</evidence>
<dbReference type="RefSeq" id="WP_054781251.1">
    <property type="nucleotide sequence ID" value="NZ_JBHMAS010000071.1"/>
</dbReference>
<feature type="domain" description="Acyl-CoA oxidase/dehydrogenase middle" evidence="7">
    <location>
        <begin position="125"/>
        <end position="220"/>
    </location>
</feature>
<dbReference type="Proteomes" id="UP001589587">
    <property type="component" value="Unassembled WGS sequence"/>
</dbReference>
<sequence>MRRHLYDADHQAFREVVAEFVKREVVPHLNRWDEQRFIDRDTWIAAGKQGIVGLAAPENYGGGGGTDYRFRAVVMEEFAKVHATALSSSFSLQDDIAIPYIKELGNQDQLARWMPSMATGELIGAIAMTEPGTGSDLKGIRTSATKVAGGWLVNGSKTLITNGIQSDIVITVARTDPEGGVNGFSLLVVERDMPGFIRGRKLQKIGLHAQDTAELVYEDVFVPEANVLGRIGSGFGQLKAKLPLERLSIAVHALAVAESILRETITYVRDRTAFGQRIADFQNTQFELAEIQTEVNIGGNFVDQAILALNAVDLVDVDVDVDAAQAKWWSADLQNRVIDRCLQLRGGYGFMIEYPVARAYQDARIQRIFDGTNEIMKQIIGRSLVGPA</sequence>
<dbReference type="InterPro" id="IPR036250">
    <property type="entry name" value="AcylCo_DH-like_C"/>
</dbReference>
<evidence type="ECO:0000256" key="4">
    <source>
        <dbReference type="ARBA" id="ARBA00022827"/>
    </source>
</evidence>
<dbReference type="SUPFAM" id="SSF56645">
    <property type="entry name" value="Acyl-CoA dehydrogenase NM domain-like"/>
    <property type="match status" value="1"/>
</dbReference>
<dbReference type="PANTHER" id="PTHR43884">
    <property type="entry name" value="ACYL-COA DEHYDROGENASE"/>
    <property type="match status" value="1"/>
</dbReference>